<reference evidence="12" key="1">
    <citation type="journal article" date="2019" name="Int. J. Syst. Evol. Microbiol.">
        <title>The Global Catalogue of Microorganisms (GCM) 10K type strain sequencing project: providing services to taxonomists for standard genome sequencing and annotation.</title>
        <authorList>
            <consortium name="The Broad Institute Genomics Platform"/>
            <consortium name="The Broad Institute Genome Sequencing Center for Infectious Disease"/>
            <person name="Wu L."/>
            <person name="Ma J."/>
        </authorList>
    </citation>
    <scope>NUCLEOTIDE SEQUENCE [LARGE SCALE GENOMIC DNA]</scope>
    <source>
        <strain evidence="12">CCUG 56029</strain>
    </source>
</reference>
<evidence type="ECO:0000256" key="5">
    <source>
        <dbReference type="ARBA" id="ARBA00022840"/>
    </source>
</evidence>
<proteinExistence type="inferred from homology"/>
<feature type="binding site" evidence="9">
    <location>
        <position position="272"/>
    </location>
    <ligand>
        <name>K(+)</name>
        <dbReference type="ChEBI" id="CHEBI:29103"/>
    </ligand>
</feature>
<evidence type="ECO:0000256" key="8">
    <source>
        <dbReference type="ARBA" id="ARBA00023277"/>
    </source>
</evidence>
<comment type="subcellular location">
    <subcellularLocation>
        <location evidence="9">Cytoplasm</location>
    </subcellularLocation>
</comment>
<sequence length="293" mass="30493">MTVYNLGSINIDHIYGLKHLPQPGETISCDSYREGLGGKGANQSIAAARAGSNVIHVGAISAADNWITARMSDYGVDTTAVQRLTGTTSGHAIILLDDDTAENSIVLHGGANLAIEPQGVSAVLAGIGPGDTLLLQNETNLQVEAAGLARAAGARVIYSAAPFDIRAVRAVLPHVDILAMNEHEAEDLAAALDGDTPEVVAMLVTRGVKGAEYRELWTDQVTEVPAFRVKATDSTGAGDCFAGYFAAATDQGLEIEPALRLAAAAAALKVTRPGAGDAIPTREEVETFMKEYG</sequence>
<dbReference type="PANTHER" id="PTHR10584:SF166">
    <property type="entry name" value="RIBOKINASE"/>
    <property type="match status" value="1"/>
</dbReference>
<feature type="binding site" evidence="9">
    <location>
        <position position="239"/>
    </location>
    <ligand>
        <name>substrate</name>
    </ligand>
</feature>
<dbReference type="InterPro" id="IPR029056">
    <property type="entry name" value="Ribokinase-like"/>
</dbReference>
<protein>
    <recommendedName>
        <fullName evidence="9">Ribokinase</fullName>
        <shortName evidence="9">RK</shortName>
        <ecNumber evidence="9">2.7.1.15</ecNumber>
    </recommendedName>
</protein>
<keyword evidence="2 9" id="KW-0479">Metal-binding</keyword>
<comment type="pathway">
    <text evidence="9">Carbohydrate metabolism; D-ribose degradation; D-ribose 5-phosphate from beta-D-ribopyranose: step 2/2.</text>
</comment>
<evidence type="ECO:0000259" key="10">
    <source>
        <dbReference type="Pfam" id="PF00294"/>
    </source>
</evidence>
<evidence type="ECO:0000256" key="4">
    <source>
        <dbReference type="ARBA" id="ARBA00022777"/>
    </source>
</evidence>
<organism evidence="11 12">
    <name type="scientific">Paracoccus pacificus</name>
    <dbReference type="NCBI Taxonomy" id="1463598"/>
    <lineage>
        <taxon>Bacteria</taxon>
        <taxon>Pseudomonadati</taxon>
        <taxon>Pseudomonadota</taxon>
        <taxon>Alphaproteobacteria</taxon>
        <taxon>Rhodobacterales</taxon>
        <taxon>Paracoccaceae</taxon>
        <taxon>Paracoccus</taxon>
    </lineage>
</organism>
<evidence type="ECO:0000256" key="9">
    <source>
        <dbReference type="HAMAP-Rule" id="MF_01987"/>
    </source>
</evidence>
<feature type="binding site" evidence="9">
    <location>
        <position position="235"/>
    </location>
    <ligand>
        <name>K(+)</name>
        <dbReference type="ChEBI" id="CHEBI:29103"/>
    </ligand>
</feature>
<keyword evidence="8 9" id="KW-0119">Carbohydrate metabolism</keyword>
<dbReference type="PRINTS" id="PR00990">
    <property type="entry name" value="RIBOKINASE"/>
</dbReference>
<keyword evidence="4 9" id="KW-0418">Kinase</keyword>
<feature type="binding site" evidence="9">
    <location>
        <position position="138"/>
    </location>
    <ligand>
        <name>substrate</name>
    </ligand>
</feature>
<evidence type="ECO:0000313" key="11">
    <source>
        <dbReference type="EMBL" id="MFD1881725.1"/>
    </source>
</evidence>
<evidence type="ECO:0000256" key="3">
    <source>
        <dbReference type="ARBA" id="ARBA00022741"/>
    </source>
</evidence>
<keyword evidence="9" id="KW-0963">Cytoplasm</keyword>
<dbReference type="Proteomes" id="UP001597213">
    <property type="component" value="Unassembled WGS sequence"/>
</dbReference>
<keyword evidence="12" id="KW-1185">Reference proteome</keyword>
<feature type="binding site" evidence="9">
    <location>
        <position position="274"/>
    </location>
    <ligand>
        <name>K(+)</name>
        <dbReference type="ChEBI" id="CHEBI:29103"/>
    </ligand>
</feature>
<comment type="catalytic activity">
    <reaction evidence="9">
        <text>D-ribose + ATP = D-ribose 5-phosphate + ADP + H(+)</text>
        <dbReference type="Rhea" id="RHEA:13697"/>
        <dbReference type="ChEBI" id="CHEBI:15378"/>
        <dbReference type="ChEBI" id="CHEBI:30616"/>
        <dbReference type="ChEBI" id="CHEBI:47013"/>
        <dbReference type="ChEBI" id="CHEBI:78346"/>
        <dbReference type="ChEBI" id="CHEBI:456216"/>
        <dbReference type="EC" id="2.7.1.15"/>
    </reaction>
</comment>
<accession>A0ABW4R6H6</accession>
<comment type="subunit">
    <text evidence="9">Homodimer.</text>
</comment>
<dbReference type="HAMAP" id="MF_01987">
    <property type="entry name" value="Ribokinase"/>
    <property type="match status" value="1"/>
</dbReference>
<comment type="activity regulation">
    <text evidence="9">Activated by a monovalent cation that binds near, but not in, the active site. The most likely occupant of the site in vivo is potassium. Ion binding induces a conformational change that may alter substrate affinity.</text>
</comment>
<dbReference type="CDD" id="cd01174">
    <property type="entry name" value="ribokinase"/>
    <property type="match status" value="1"/>
</dbReference>
<evidence type="ECO:0000256" key="2">
    <source>
        <dbReference type="ARBA" id="ARBA00022723"/>
    </source>
</evidence>
<dbReference type="InterPro" id="IPR011611">
    <property type="entry name" value="PfkB_dom"/>
</dbReference>
<gene>
    <name evidence="9" type="primary">rbsK</name>
    <name evidence="11" type="ORF">ACFSCT_08365</name>
</gene>
<feature type="binding site" evidence="9">
    <location>
        <position position="269"/>
    </location>
    <ligand>
        <name>K(+)</name>
        <dbReference type="ChEBI" id="CHEBI:29103"/>
    </ligand>
</feature>
<keyword evidence="5 9" id="KW-0067">ATP-binding</keyword>
<dbReference type="RefSeq" id="WP_379141819.1">
    <property type="nucleotide sequence ID" value="NZ_JBHUEN010000021.1"/>
</dbReference>
<feature type="binding site" evidence="9">
    <location>
        <position position="181"/>
    </location>
    <ligand>
        <name>ATP</name>
        <dbReference type="ChEBI" id="CHEBI:30616"/>
    </ligand>
</feature>
<evidence type="ECO:0000313" key="12">
    <source>
        <dbReference type="Proteomes" id="UP001597213"/>
    </source>
</evidence>
<dbReference type="InterPro" id="IPR002139">
    <property type="entry name" value="Ribo/fructo_kinase"/>
</dbReference>
<feature type="binding site" evidence="9">
    <location>
        <begin position="238"/>
        <end position="239"/>
    </location>
    <ligand>
        <name>ATP</name>
        <dbReference type="ChEBI" id="CHEBI:30616"/>
    </ligand>
</feature>
<comment type="similarity">
    <text evidence="9">Belongs to the carbohydrate kinase PfkB family. Ribokinase subfamily.</text>
</comment>
<keyword evidence="6 9" id="KW-0460">Magnesium</keyword>
<feature type="binding site" evidence="9">
    <location>
        <position position="233"/>
    </location>
    <ligand>
        <name>K(+)</name>
        <dbReference type="ChEBI" id="CHEBI:29103"/>
    </ligand>
</feature>
<keyword evidence="1 9" id="KW-0808">Transferase</keyword>
<keyword evidence="3 9" id="KW-0547">Nucleotide-binding</keyword>
<dbReference type="Pfam" id="PF00294">
    <property type="entry name" value="PfkB"/>
    <property type="match status" value="1"/>
</dbReference>
<comment type="cofactor">
    <cofactor evidence="9">
        <name>Mg(2+)</name>
        <dbReference type="ChEBI" id="CHEBI:18420"/>
    </cofactor>
    <text evidence="9">Requires a divalent cation, most likely magnesium in vivo, as an electrophilic catalyst to aid phosphoryl group transfer. It is the chelate of the metal and the nucleotide that is the actual substrate.</text>
</comment>
<feature type="active site" description="Proton acceptor" evidence="9">
    <location>
        <position position="239"/>
    </location>
</feature>
<dbReference type="PANTHER" id="PTHR10584">
    <property type="entry name" value="SUGAR KINASE"/>
    <property type="match status" value="1"/>
</dbReference>
<dbReference type="GO" id="GO:0004747">
    <property type="term" value="F:ribokinase activity"/>
    <property type="evidence" value="ECO:0007669"/>
    <property type="project" value="UniProtKB-EC"/>
</dbReference>
<feature type="domain" description="Carbohydrate kinase PfkB" evidence="10">
    <location>
        <begin position="6"/>
        <end position="281"/>
    </location>
</feature>
<dbReference type="InterPro" id="IPR011877">
    <property type="entry name" value="Ribokinase"/>
</dbReference>
<dbReference type="EC" id="2.7.1.15" evidence="9"/>
<comment type="function">
    <text evidence="9">Catalyzes the phosphorylation of ribose at O-5 in a reaction requiring ATP and magnesium. The resulting D-ribose-5-phosphate can then be used either for sythesis of nucleotides, histidine, and tryptophan, or as a component of the pentose phosphate pathway.</text>
</comment>
<feature type="binding site" evidence="9">
    <location>
        <begin position="205"/>
        <end position="210"/>
    </location>
    <ligand>
        <name>ATP</name>
        <dbReference type="ChEBI" id="CHEBI:30616"/>
    </ligand>
</feature>
<dbReference type="EMBL" id="JBHUEN010000021">
    <property type="protein sequence ID" value="MFD1881725.1"/>
    <property type="molecule type" value="Genomic_DNA"/>
</dbReference>
<comment type="caution">
    <text evidence="9">Lacks conserved residue(s) required for the propagation of feature annotation.</text>
</comment>
<dbReference type="SUPFAM" id="SSF53613">
    <property type="entry name" value="Ribokinase-like"/>
    <property type="match status" value="1"/>
</dbReference>
<evidence type="ECO:0000256" key="1">
    <source>
        <dbReference type="ARBA" id="ARBA00022679"/>
    </source>
</evidence>
<feature type="binding site" evidence="9">
    <location>
        <begin position="38"/>
        <end position="42"/>
    </location>
    <ligand>
        <name>substrate</name>
    </ligand>
</feature>
<evidence type="ECO:0000256" key="7">
    <source>
        <dbReference type="ARBA" id="ARBA00022958"/>
    </source>
</evidence>
<dbReference type="Gene3D" id="3.40.1190.20">
    <property type="match status" value="1"/>
</dbReference>
<name>A0ABW4R6H6_9RHOB</name>
<keyword evidence="7 9" id="KW-0630">Potassium</keyword>
<feature type="binding site" evidence="9">
    <location>
        <begin position="10"/>
        <end position="12"/>
    </location>
    <ligand>
        <name>substrate</name>
    </ligand>
</feature>
<comment type="caution">
    <text evidence="11">The sequence shown here is derived from an EMBL/GenBank/DDBJ whole genome shotgun (WGS) entry which is preliminary data.</text>
</comment>
<evidence type="ECO:0000256" key="6">
    <source>
        <dbReference type="ARBA" id="ARBA00022842"/>
    </source>
</evidence>